<evidence type="ECO:0000259" key="8">
    <source>
        <dbReference type="PROSITE" id="PS50850"/>
    </source>
</evidence>
<name>A0AAD7KFH4_9AGAR</name>
<feature type="region of interest" description="Disordered" evidence="6">
    <location>
        <begin position="521"/>
        <end position="543"/>
    </location>
</feature>
<dbReference type="InterPro" id="IPR036259">
    <property type="entry name" value="MFS_trans_sf"/>
</dbReference>
<dbReference type="AlphaFoldDB" id="A0AAD7KFH4"/>
<feature type="domain" description="Major facilitator superfamily (MFS) profile" evidence="8">
    <location>
        <begin position="23"/>
        <end position="512"/>
    </location>
</feature>
<proteinExistence type="predicted"/>
<dbReference type="EMBL" id="JARKIB010000002">
    <property type="protein sequence ID" value="KAJ7784551.1"/>
    <property type="molecule type" value="Genomic_DNA"/>
</dbReference>
<evidence type="ECO:0000256" key="2">
    <source>
        <dbReference type="ARBA" id="ARBA00022448"/>
    </source>
</evidence>
<feature type="transmembrane region" description="Helical" evidence="7">
    <location>
        <begin position="116"/>
        <end position="134"/>
    </location>
</feature>
<feature type="transmembrane region" description="Helical" evidence="7">
    <location>
        <begin position="352"/>
        <end position="374"/>
    </location>
</feature>
<dbReference type="PANTHER" id="PTHR23501">
    <property type="entry name" value="MAJOR FACILITATOR SUPERFAMILY"/>
    <property type="match status" value="1"/>
</dbReference>
<dbReference type="SUPFAM" id="SSF103473">
    <property type="entry name" value="MFS general substrate transporter"/>
    <property type="match status" value="1"/>
</dbReference>
<evidence type="ECO:0000313" key="10">
    <source>
        <dbReference type="Proteomes" id="UP001215598"/>
    </source>
</evidence>
<keyword evidence="5 7" id="KW-0472">Membrane</keyword>
<evidence type="ECO:0000256" key="1">
    <source>
        <dbReference type="ARBA" id="ARBA00004127"/>
    </source>
</evidence>
<feature type="transmembrane region" description="Helical" evidence="7">
    <location>
        <begin position="174"/>
        <end position="196"/>
    </location>
</feature>
<feature type="transmembrane region" description="Helical" evidence="7">
    <location>
        <begin position="289"/>
        <end position="308"/>
    </location>
</feature>
<feature type="transmembrane region" description="Helical" evidence="7">
    <location>
        <begin position="328"/>
        <end position="345"/>
    </location>
</feature>
<dbReference type="PANTHER" id="PTHR23501:SF191">
    <property type="entry name" value="VACUOLAR BASIC AMINO ACID TRANSPORTER 4"/>
    <property type="match status" value="1"/>
</dbReference>
<keyword evidence="3 7" id="KW-0812">Transmembrane</keyword>
<protein>
    <submittedName>
        <fullName evidence="9">MFS general substrate transporter</fullName>
    </submittedName>
</protein>
<evidence type="ECO:0000256" key="5">
    <source>
        <dbReference type="ARBA" id="ARBA00023136"/>
    </source>
</evidence>
<feature type="compositionally biased region" description="Basic and acidic residues" evidence="6">
    <location>
        <begin position="532"/>
        <end position="543"/>
    </location>
</feature>
<dbReference type="GO" id="GO:0015174">
    <property type="term" value="F:basic amino acid transmembrane transporter activity"/>
    <property type="evidence" value="ECO:0007669"/>
    <property type="project" value="TreeGrafter"/>
</dbReference>
<evidence type="ECO:0000256" key="3">
    <source>
        <dbReference type="ARBA" id="ARBA00022692"/>
    </source>
</evidence>
<evidence type="ECO:0000256" key="7">
    <source>
        <dbReference type="SAM" id="Phobius"/>
    </source>
</evidence>
<dbReference type="PROSITE" id="PS50850">
    <property type="entry name" value="MFS"/>
    <property type="match status" value="1"/>
</dbReference>
<dbReference type="InterPro" id="IPR011701">
    <property type="entry name" value="MFS"/>
</dbReference>
<reference evidence="9" key="1">
    <citation type="submission" date="2023-03" db="EMBL/GenBank/DDBJ databases">
        <title>Massive genome expansion in bonnet fungi (Mycena s.s.) driven by repeated elements and novel gene families across ecological guilds.</title>
        <authorList>
            <consortium name="Lawrence Berkeley National Laboratory"/>
            <person name="Harder C.B."/>
            <person name="Miyauchi S."/>
            <person name="Viragh M."/>
            <person name="Kuo A."/>
            <person name="Thoen E."/>
            <person name="Andreopoulos B."/>
            <person name="Lu D."/>
            <person name="Skrede I."/>
            <person name="Drula E."/>
            <person name="Henrissat B."/>
            <person name="Morin E."/>
            <person name="Kohler A."/>
            <person name="Barry K."/>
            <person name="LaButti K."/>
            <person name="Morin E."/>
            <person name="Salamov A."/>
            <person name="Lipzen A."/>
            <person name="Mereny Z."/>
            <person name="Hegedus B."/>
            <person name="Baldrian P."/>
            <person name="Stursova M."/>
            <person name="Weitz H."/>
            <person name="Taylor A."/>
            <person name="Grigoriev I.V."/>
            <person name="Nagy L.G."/>
            <person name="Martin F."/>
            <person name="Kauserud H."/>
        </authorList>
    </citation>
    <scope>NUCLEOTIDE SEQUENCE</scope>
    <source>
        <strain evidence="9">CBHHK182m</strain>
    </source>
</reference>
<dbReference type="InterPro" id="IPR020846">
    <property type="entry name" value="MFS_dom"/>
</dbReference>
<dbReference type="Proteomes" id="UP001215598">
    <property type="component" value="Unassembled WGS sequence"/>
</dbReference>
<feature type="transmembrane region" description="Helical" evidence="7">
    <location>
        <begin position="89"/>
        <end position="110"/>
    </location>
</feature>
<dbReference type="Pfam" id="PF07690">
    <property type="entry name" value="MFS_1"/>
    <property type="match status" value="1"/>
</dbReference>
<organism evidence="9 10">
    <name type="scientific">Mycena metata</name>
    <dbReference type="NCBI Taxonomy" id="1033252"/>
    <lineage>
        <taxon>Eukaryota</taxon>
        <taxon>Fungi</taxon>
        <taxon>Dikarya</taxon>
        <taxon>Basidiomycota</taxon>
        <taxon>Agaricomycotina</taxon>
        <taxon>Agaricomycetes</taxon>
        <taxon>Agaricomycetidae</taxon>
        <taxon>Agaricales</taxon>
        <taxon>Marasmiineae</taxon>
        <taxon>Mycenaceae</taxon>
        <taxon>Mycena</taxon>
    </lineage>
</organism>
<feature type="transmembrane region" description="Helical" evidence="7">
    <location>
        <begin position="488"/>
        <end position="508"/>
    </location>
</feature>
<feature type="transmembrane region" description="Helical" evidence="7">
    <location>
        <begin position="249"/>
        <end position="268"/>
    </location>
</feature>
<feature type="transmembrane region" description="Helical" evidence="7">
    <location>
        <begin position="20"/>
        <end position="45"/>
    </location>
</feature>
<feature type="transmembrane region" description="Helical" evidence="7">
    <location>
        <begin position="57"/>
        <end position="77"/>
    </location>
</feature>
<gene>
    <name evidence="9" type="ORF">B0H16DRAFT_1492951</name>
</gene>
<evidence type="ECO:0000256" key="4">
    <source>
        <dbReference type="ARBA" id="ARBA00022989"/>
    </source>
</evidence>
<comment type="subcellular location">
    <subcellularLocation>
        <location evidence="1">Endomembrane system</location>
        <topology evidence="1">Multi-pass membrane protein</topology>
    </subcellularLocation>
</comment>
<dbReference type="GO" id="GO:0000329">
    <property type="term" value="C:fungal-type vacuole membrane"/>
    <property type="evidence" value="ECO:0007669"/>
    <property type="project" value="TreeGrafter"/>
</dbReference>
<feature type="transmembrane region" description="Helical" evidence="7">
    <location>
        <begin position="380"/>
        <end position="405"/>
    </location>
</feature>
<feature type="transmembrane region" description="Helical" evidence="7">
    <location>
        <begin position="217"/>
        <end position="237"/>
    </location>
</feature>
<keyword evidence="10" id="KW-1185">Reference proteome</keyword>
<evidence type="ECO:0000256" key="6">
    <source>
        <dbReference type="SAM" id="MobiDB-lite"/>
    </source>
</evidence>
<comment type="caution">
    <text evidence="9">The sequence shown here is derived from an EMBL/GenBank/DDBJ whole genome shotgun (WGS) entry which is preliminary data.</text>
</comment>
<dbReference type="Gene3D" id="1.20.1250.20">
    <property type="entry name" value="MFS general substrate transporter like domains"/>
    <property type="match status" value="1"/>
</dbReference>
<keyword evidence="4 7" id="KW-1133">Transmembrane helix</keyword>
<dbReference type="GO" id="GO:0012505">
    <property type="term" value="C:endomembrane system"/>
    <property type="evidence" value="ECO:0007669"/>
    <property type="project" value="UniProtKB-SubCell"/>
</dbReference>
<keyword evidence="2" id="KW-0813">Transport</keyword>
<dbReference type="GO" id="GO:0005886">
    <property type="term" value="C:plasma membrane"/>
    <property type="evidence" value="ECO:0007669"/>
    <property type="project" value="TreeGrafter"/>
</dbReference>
<accession>A0AAD7KFH4</accession>
<evidence type="ECO:0000313" key="9">
    <source>
        <dbReference type="EMBL" id="KAJ7784551.1"/>
    </source>
</evidence>
<feature type="transmembrane region" description="Helical" evidence="7">
    <location>
        <begin position="146"/>
        <end position="168"/>
    </location>
</feature>
<sequence>MASERTPLLKTPLDATRRDFALLMTGLWSLTFVSSLDATIVATLLSTIGSSLEALSLSSWIGTAYLLSLCAFTPLYGRLANVLGRRPSILFAGSLFGVGTILCGCAQTMPQLLACRALAGIGGSGMTVVGSICVSDSVPLKSRGLYQGFTNLLFALGGAIGAPLGGWLGDTIGWRAAFLCQSPVLVLGLLLLYLKVREPDFVLADAGISMGDRLKRIDYAGSATLVLALLTFLLGLSLKTTVGYDWGDARVWGLLVTGTVLGCLFLVVELKFAREPILPLGMLKRRTPFFVALNNFLIAVLSFSIVYNTPLYFTAARLRSSTNAGAHLIPYSVWVAVGSMLAGWYMRRTGRYWTFTVAGALCVVLASVMLATWNKDTPEWVLYATLAPAGFGVAATLTTTLLALIASVSREDIPVATGLSYLFRTTGQVLGVSLSAALAQTVLARNLRARIRVDGADEIIARILDSTAYIHTLSPELQEKAKASWARALAVVFYCQIVVALLFLLSTLPIEEYSLPDTIAGTPVKQTGGGGRVEERDVERERQ</sequence>